<dbReference type="NCBIfam" id="NF046042">
    <property type="entry name" value="LicT"/>
    <property type="match status" value="1"/>
</dbReference>
<reference evidence="3" key="1">
    <citation type="submission" date="2019-08" db="EMBL/GenBank/DDBJ databases">
        <authorList>
            <person name="Kucharzyk K."/>
            <person name="Murdoch R.W."/>
            <person name="Higgins S."/>
            <person name="Loffler F."/>
        </authorList>
    </citation>
    <scope>NUCLEOTIDE SEQUENCE</scope>
</reference>
<dbReference type="Gene3D" id="1.10.1790.10">
    <property type="entry name" value="PRD domain"/>
    <property type="match status" value="2"/>
</dbReference>
<dbReference type="Gene3D" id="2.30.24.10">
    <property type="entry name" value="CAT RNA-binding domain"/>
    <property type="match status" value="1"/>
</dbReference>
<gene>
    <name evidence="3" type="primary">licT_4</name>
    <name evidence="3" type="ORF">SDC9_97077</name>
</gene>
<dbReference type="PANTHER" id="PTHR30185:SF15">
    <property type="entry name" value="CRYPTIC BETA-GLUCOSIDE BGL OPERON ANTITERMINATOR"/>
    <property type="match status" value="1"/>
</dbReference>
<feature type="domain" description="PRD" evidence="2">
    <location>
        <begin position="171"/>
        <end position="280"/>
    </location>
</feature>
<dbReference type="EMBL" id="VSSQ01012923">
    <property type="protein sequence ID" value="MPM50338.1"/>
    <property type="molecule type" value="Genomic_DNA"/>
</dbReference>
<sequence length="283" mass="32330">MKIIKSINNNIVSCIDDAGSEVIAMGRGLGYATRAGQVLEETRVEKIFRMNTQTQTERMKELFASLPEEQIELCTHIIAYAKETLNKKLNQNVYLTLTDHIGFAIRRLQEGMEFHNALYTEVKIFYPQEFAVGKYALSLVRKELHVTLPEDEAASIALHLVNAQFDTSISETLRVTQVLHDVMEILDGCKELALDPASPYYDEFIIHLKFLALRVFSAEPETRPEENFVTLIRKTYPVEYACADKIIAYLETQSNHPVSDEKRAYLAVHICRVNQKNEGEKNE</sequence>
<dbReference type="SUPFAM" id="SSF63520">
    <property type="entry name" value="PTS-regulatory domain, PRD"/>
    <property type="match status" value="2"/>
</dbReference>
<evidence type="ECO:0000256" key="1">
    <source>
        <dbReference type="ARBA" id="ARBA00022737"/>
    </source>
</evidence>
<dbReference type="InterPro" id="IPR011608">
    <property type="entry name" value="PRD"/>
</dbReference>
<comment type="caution">
    <text evidence="3">The sequence shown here is derived from an EMBL/GenBank/DDBJ whole genome shotgun (WGS) entry which is preliminary data.</text>
</comment>
<feature type="domain" description="PRD" evidence="2">
    <location>
        <begin position="65"/>
        <end position="170"/>
    </location>
</feature>
<dbReference type="Pfam" id="PF00874">
    <property type="entry name" value="PRD"/>
    <property type="match status" value="2"/>
</dbReference>
<dbReference type="InterPro" id="IPR036650">
    <property type="entry name" value="CAT_RNA-bd_dom_sf"/>
</dbReference>
<protein>
    <submittedName>
        <fullName evidence="3">Transcription antiterminator LicT</fullName>
    </submittedName>
</protein>
<dbReference type="GO" id="GO:0006355">
    <property type="term" value="P:regulation of DNA-templated transcription"/>
    <property type="evidence" value="ECO:0007669"/>
    <property type="project" value="InterPro"/>
</dbReference>
<dbReference type="InterPro" id="IPR036634">
    <property type="entry name" value="PRD_sf"/>
</dbReference>
<dbReference type="InterPro" id="IPR050661">
    <property type="entry name" value="BglG_antiterminators"/>
</dbReference>
<dbReference type="AlphaFoldDB" id="A0A645ACB2"/>
<dbReference type="GO" id="GO:0003723">
    <property type="term" value="F:RNA binding"/>
    <property type="evidence" value="ECO:0007669"/>
    <property type="project" value="InterPro"/>
</dbReference>
<dbReference type="InterPro" id="IPR004341">
    <property type="entry name" value="CAT_RNA-bd_dom"/>
</dbReference>
<keyword evidence="1" id="KW-0677">Repeat</keyword>
<organism evidence="3">
    <name type="scientific">bioreactor metagenome</name>
    <dbReference type="NCBI Taxonomy" id="1076179"/>
    <lineage>
        <taxon>unclassified sequences</taxon>
        <taxon>metagenomes</taxon>
        <taxon>ecological metagenomes</taxon>
    </lineage>
</organism>
<accession>A0A645ACB2</accession>
<evidence type="ECO:0000313" key="3">
    <source>
        <dbReference type="EMBL" id="MPM50338.1"/>
    </source>
</evidence>
<dbReference type="Pfam" id="PF03123">
    <property type="entry name" value="CAT_RBD"/>
    <property type="match status" value="1"/>
</dbReference>
<dbReference type="SMART" id="SM01061">
    <property type="entry name" value="CAT_RBD"/>
    <property type="match status" value="1"/>
</dbReference>
<dbReference type="PANTHER" id="PTHR30185">
    <property type="entry name" value="CRYPTIC BETA-GLUCOSIDE BGL OPERON ANTITERMINATOR"/>
    <property type="match status" value="1"/>
</dbReference>
<evidence type="ECO:0000259" key="2">
    <source>
        <dbReference type="PROSITE" id="PS51372"/>
    </source>
</evidence>
<dbReference type="SUPFAM" id="SSF50151">
    <property type="entry name" value="SacY-like RNA-binding domain"/>
    <property type="match status" value="1"/>
</dbReference>
<dbReference type="PROSITE" id="PS51372">
    <property type="entry name" value="PRD_2"/>
    <property type="match status" value="2"/>
</dbReference>
<proteinExistence type="predicted"/>
<name>A0A645ACB2_9ZZZZ</name>